<feature type="signal peptide" evidence="1">
    <location>
        <begin position="1"/>
        <end position="48"/>
    </location>
</feature>
<protein>
    <submittedName>
        <fullName evidence="3">Copper amine oxidase-like protein</fullName>
    </submittedName>
</protein>
<dbReference type="Gene3D" id="2.30.42.10">
    <property type="match status" value="1"/>
</dbReference>
<dbReference type="Pfam" id="PF13180">
    <property type="entry name" value="PDZ_2"/>
    <property type="match status" value="1"/>
</dbReference>
<gene>
    <name evidence="3" type="ORF">LY28_02802</name>
</gene>
<keyword evidence="1" id="KW-0732">Signal</keyword>
<proteinExistence type="predicted"/>
<comment type="caution">
    <text evidence="3">The sequence shown here is derived from an EMBL/GenBank/DDBJ whole genome shotgun (WGS) entry which is preliminary data.</text>
</comment>
<reference evidence="3 4" key="1">
    <citation type="submission" date="2018-06" db="EMBL/GenBank/DDBJ databases">
        <title>Genomic Encyclopedia of Type Strains, Phase I: the one thousand microbial genomes (KMG-I) project.</title>
        <authorList>
            <person name="Kyrpides N."/>
        </authorList>
    </citation>
    <scope>NUCLEOTIDE SEQUENCE [LARGE SCALE GENOMIC DNA]</scope>
    <source>
        <strain evidence="3 4">DSM 19573</strain>
    </source>
</reference>
<feature type="domain" description="PDZ" evidence="2">
    <location>
        <begin position="333"/>
        <end position="411"/>
    </location>
</feature>
<dbReference type="SMART" id="SM00228">
    <property type="entry name" value="PDZ"/>
    <property type="match status" value="1"/>
</dbReference>
<dbReference type="Proteomes" id="UP000248132">
    <property type="component" value="Unassembled WGS sequence"/>
</dbReference>
<dbReference type="EMBL" id="QKMR01000017">
    <property type="protein sequence ID" value="PYG86776.1"/>
    <property type="molecule type" value="Genomic_DNA"/>
</dbReference>
<evidence type="ECO:0000256" key="1">
    <source>
        <dbReference type="SAM" id="SignalP"/>
    </source>
</evidence>
<accession>A0A318XJR5</accession>
<evidence type="ECO:0000259" key="2">
    <source>
        <dbReference type="SMART" id="SM00228"/>
    </source>
</evidence>
<dbReference type="SUPFAM" id="SSF50156">
    <property type="entry name" value="PDZ domain-like"/>
    <property type="match status" value="1"/>
</dbReference>
<name>A0A318XJR5_9FIRM</name>
<dbReference type="InterPro" id="IPR001478">
    <property type="entry name" value="PDZ"/>
</dbReference>
<dbReference type="InterPro" id="IPR012854">
    <property type="entry name" value="Cu_amine_oxidase-like_N"/>
</dbReference>
<dbReference type="Pfam" id="PF07833">
    <property type="entry name" value="Cu_amine_oxidN1"/>
    <property type="match status" value="1"/>
</dbReference>
<feature type="chain" id="PRO_5016265085" evidence="1">
    <location>
        <begin position="49"/>
        <end position="433"/>
    </location>
</feature>
<dbReference type="InterPro" id="IPR036034">
    <property type="entry name" value="PDZ_sf"/>
</dbReference>
<organism evidence="3 4">
    <name type="scientific">Ruminiclostridium sufflavum DSM 19573</name>
    <dbReference type="NCBI Taxonomy" id="1121337"/>
    <lineage>
        <taxon>Bacteria</taxon>
        <taxon>Bacillati</taxon>
        <taxon>Bacillota</taxon>
        <taxon>Clostridia</taxon>
        <taxon>Eubacteriales</taxon>
        <taxon>Oscillospiraceae</taxon>
        <taxon>Ruminiclostridium</taxon>
    </lineage>
</organism>
<dbReference type="AlphaFoldDB" id="A0A318XJR5"/>
<evidence type="ECO:0000313" key="4">
    <source>
        <dbReference type="Proteomes" id="UP000248132"/>
    </source>
</evidence>
<sequence length="433" mass="46215">MYDLASWDKLCRTRNNKQGSVTMKGLKKVGSLLTAAMLVLSLSVTALAATEETKITVDDSKDGYVTVSNVTSVKELQYRTVYFVSSPTTISFYGSDLMREIIYYHPNAVVTDNSVELGDLYEELTLDLKLDAEGLYYLSGNSSTLKGTGVYTVIASPEAAMGASFVVVVRDEPATAETVTATPTASKVLVNGSSVSFEAYTINGNNYFKLRDLAKVLSGTGKQFNVSWDGTSKVINLVSGSPYTVTGGEMATGDGKAKQAIINSSSIYKDGGKVSLTAYTINGNNYFKLRDIGQAFDFGVTWDGTANTIKIDTSTGYMLESSSESTTATGATLGIGGSTVSALAMMMQGWPAGVHVEAFVPNGPAQTAGMQLYDVIYKVDDTEVASTDELSTLLKTHNAGDVVKVYVYRPADYEGDGADAVEEYLTFDVTLAK</sequence>
<keyword evidence="4" id="KW-1185">Reference proteome</keyword>
<evidence type="ECO:0000313" key="3">
    <source>
        <dbReference type="EMBL" id="PYG86776.1"/>
    </source>
</evidence>